<proteinExistence type="predicted"/>
<evidence type="ECO:0000313" key="1">
    <source>
        <dbReference type="EMBL" id="CUS03611.2"/>
    </source>
</evidence>
<dbReference type="SUPFAM" id="SSF46689">
    <property type="entry name" value="Homeodomain-like"/>
    <property type="match status" value="1"/>
</dbReference>
<gene>
    <name evidence="1" type="ORF">CFX0092_A1733</name>
</gene>
<dbReference type="Proteomes" id="UP000215027">
    <property type="component" value="Chromosome I"/>
</dbReference>
<dbReference type="AlphaFoldDB" id="A0A160T0W5"/>
<dbReference type="KEGG" id="pbf:CFX0092_A1733"/>
<dbReference type="Gene3D" id="1.10.10.10">
    <property type="entry name" value="Winged helix-like DNA-binding domain superfamily/Winged helix DNA-binding domain"/>
    <property type="match status" value="1"/>
</dbReference>
<organism evidence="1 2">
    <name type="scientific">Candidatus Promineifilum breve</name>
    <dbReference type="NCBI Taxonomy" id="1806508"/>
    <lineage>
        <taxon>Bacteria</taxon>
        <taxon>Bacillati</taxon>
        <taxon>Chloroflexota</taxon>
        <taxon>Ardenticatenia</taxon>
        <taxon>Candidatus Promineifilales</taxon>
        <taxon>Candidatus Promineifilaceae</taxon>
        <taxon>Candidatus Promineifilum</taxon>
    </lineage>
</organism>
<dbReference type="Pfam" id="PF04255">
    <property type="entry name" value="DUF433"/>
    <property type="match status" value="1"/>
</dbReference>
<accession>A0A160T0W5</accession>
<sequence length="120" mass="13894">MEEETINQYIERTPLPGEESGFPRIKGRRISVVDIVLWRQDGLSVAEIAQEYDLLEEAITAALAFYGQNKEEIDRYIEEGEAFFEAGLRSQEHDPIYLGMRARRQAILLRETNNSNRYGQ</sequence>
<dbReference type="InterPro" id="IPR009057">
    <property type="entry name" value="Homeodomain-like_sf"/>
</dbReference>
<evidence type="ECO:0000313" key="2">
    <source>
        <dbReference type="Proteomes" id="UP000215027"/>
    </source>
</evidence>
<keyword evidence="2" id="KW-1185">Reference proteome</keyword>
<name>A0A160T0W5_9CHLR</name>
<dbReference type="OrthoDB" id="573495at2"/>
<reference evidence="1" key="1">
    <citation type="submission" date="2016-01" db="EMBL/GenBank/DDBJ databases">
        <authorList>
            <person name="Mcilroy J.S."/>
            <person name="Karst M S."/>
            <person name="Albertsen M."/>
        </authorList>
    </citation>
    <scope>NUCLEOTIDE SEQUENCE</scope>
    <source>
        <strain evidence="1">Cfx-K</strain>
    </source>
</reference>
<protein>
    <recommendedName>
        <fullName evidence="3">DUF433 domain-containing protein</fullName>
    </recommendedName>
</protein>
<dbReference type="InterPro" id="IPR036388">
    <property type="entry name" value="WH-like_DNA-bd_sf"/>
</dbReference>
<evidence type="ECO:0008006" key="3">
    <source>
        <dbReference type="Google" id="ProtNLM"/>
    </source>
</evidence>
<dbReference type="RefSeq" id="WP_095043071.1">
    <property type="nucleotide sequence ID" value="NZ_LN890655.1"/>
</dbReference>
<dbReference type="InterPro" id="IPR007367">
    <property type="entry name" value="DUF433"/>
</dbReference>
<dbReference type="EMBL" id="LN890655">
    <property type="protein sequence ID" value="CUS03611.2"/>
    <property type="molecule type" value="Genomic_DNA"/>
</dbReference>